<evidence type="ECO:0000313" key="3">
    <source>
        <dbReference type="Proteomes" id="UP000625210"/>
    </source>
</evidence>
<dbReference type="EMBL" id="BMHQ01000003">
    <property type="protein sequence ID" value="GGE12367.1"/>
    <property type="molecule type" value="Genomic_DNA"/>
</dbReference>
<comment type="caution">
    <text evidence="2">The sequence shown here is derived from an EMBL/GenBank/DDBJ whole genome shotgun (WGS) entry which is preliminary data.</text>
</comment>
<dbReference type="InterPro" id="IPR048037">
    <property type="entry name" value="DmmA-like_C"/>
</dbReference>
<reference evidence="2" key="2">
    <citation type="submission" date="2020-09" db="EMBL/GenBank/DDBJ databases">
        <authorList>
            <person name="Sun Q."/>
            <person name="Zhou Y."/>
        </authorList>
    </citation>
    <scope>NUCLEOTIDE SEQUENCE</scope>
    <source>
        <strain evidence="2">CGMCC 1.15179</strain>
    </source>
</reference>
<gene>
    <name evidence="2" type="ORF">GCM10011571_12210</name>
</gene>
<dbReference type="Pfam" id="PF22289">
    <property type="entry name" value="DmmA-like_C"/>
    <property type="match status" value="1"/>
</dbReference>
<protein>
    <recommendedName>
        <fullName evidence="1">Dimethylamine monooxygenase subunit DmmA-like C-terminal domain-containing protein</fullName>
    </recommendedName>
</protein>
<proteinExistence type="predicted"/>
<accession>A0A8J2Y901</accession>
<keyword evidence="3" id="KW-1185">Reference proteome</keyword>
<reference evidence="2" key="1">
    <citation type="journal article" date="2014" name="Int. J. Syst. Evol. Microbiol.">
        <title>Complete genome sequence of Corynebacterium casei LMG S-19264T (=DSM 44701T), isolated from a smear-ripened cheese.</title>
        <authorList>
            <consortium name="US DOE Joint Genome Institute (JGI-PGF)"/>
            <person name="Walter F."/>
            <person name="Albersmeier A."/>
            <person name="Kalinowski J."/>
            <person name="Ruckert C."/>
        </authorList>
    </citation>
    <scope>NUCLEOTIDE SEQUENCE</scope>
    <source>
        <strain evidence="2">CGMCC 1.15179</strain>
    </source>
</reference>
<feature type="domain" description="Dimethylamine monooxygenase subunit DmmA-like C-terminal" evidence="1">
    <location>
        <begin position="117"/>
        <end position="159"/>
    </location>
</feature>
<dbReference type="Proteomes" id="UP000625210">
    <property type="component" value="Unassembled WGS sequence"/>
</dbReference>
<evidence type="ECO:0000313" key="2">
    <source>
        <dbReference type="EMBL" id="GGE12367.1"/>
    </source>
</evidence>
<dbReference type="RefSeq" id="WP_188647004.1">
    <property type="nucleotide sequence ID" value="NZ_BMHQ01000003.1"/>
</dbReference>
<sequence>MKSDNEKIVNKFVIQTKRRKFTFVPNRRKSIILAEETNLEAVDELLREVKNRGAAYSLIDAGEKKEIADLFARQKIGTYLYLAGTPQRIKEWTAMAVKAGFTEEEMQIVCYGAEEQRLFCAHCHHIQTIGKEDAVQCAHCGMQLEVSSHYSRLHDAYYGYIQLPCSDGGESR</sequence>
<dbReference type="NCBIfam" id="NF041259">
    <property type="entry name" value="mono_DmmA_fam"/>
    <property type="match status" value="1"/>
</dbReference>
<name>A0A8J2Y901_9BACL</name>
<organism evidence="2 3">
    <name type="scientific">Marinithermofilum abyssi</name>
    <dbReference type="NCBI Taxonomy" id="1571185"/>
    <lineage>
        <taxon>Bacteria</taxon>
        <taxon>Bacillati</taxon>
        <taxon>Bacillota</taxon>
        <taxon>Bacilli</taxon>
        <taxon>Bacillales</taxon>
        <taxon>Thermoactinomycetaceae</taxon>
        <taxon>Marinithermofilum</taxon>
    </lineage>
</organism>
<evidence type="ECO:0000259" key="1">
    <source>
        <dbReference type="Pfam" id="PF22289"/>
    </source>
</evidence>
<dbReference type="AlphaFoldDB" id="A0A8J2Y901"/>